<dbReference type="EMBL" id="BHZD01000001">
    <property type="protein sequence ID" value="GCD40356.1"/>
    <property type="molecule type" value="Genomic_DNA"/>
</dbReference>
<organism evidence="1 2">
    <name type="scientific">Streptomyces paromomycinus</name>
    <name type="common">Streptomyces rimosus subsp. paromomycinus</name>
    <dbReference type="NCBI Taxonomy" id="92743"/>
    <lineage>
        <taxon>Bacteria</taxon>
        <taxon>Bacillati</taxon>
        <taxon>Actinomycetota</taxon>
        <taxon>Actinomycetes</taxon>
        <taxon>Kitasatosporales</taxon>
        <taxon>Streptomycetaceae</taxon>
        <taxon>Streptomyces</taxon>
    </lineage>
</organism>
<protein>
    <recommendedName>
        <fullName evidence="3">DUF3732 domain-containing protein</fullName>
    </recommendedName>
</protein>
<reference evidence="1 2" key="1">
    <citation type="submission" date="2018-11" db="EMBL/GenBank/DDBJ databases">
        <title>Whole genome sequence of Streptomyces paromomycinus NBRC 15454(T).</title>
        <authorList>
            <person name="Komaki H."/>
            <person name="Tamura T."/>
        </authorList>
    </citation>
    <scope>NUCLEOTIDE SEQUENCE [LARGE SCALE GENOMIC DNA]</scope>
    <source>
        <strain evidence="1 2">NBRC 15454</strain>
    </source>
</reference>
<comment type="caution">
    <text evidence="1">The sequence shown here is derived from an EMBL/GenBank/DDBJ whole genome shotgun (WGS) entry which is preliminary data.</text>
</comment>
<evidence type="ECO:0000313" key="2">
    <source>
        <dbReference type="Proteomes" id="UP000286746"/>
    </source>
</evidence>
<accession>A0A401VTF8</accession>
<dbReference type="InterPro" id="IPR022205">
    <property type="entry name" value="DUF3732"/>
</dbReference>
<keyword evidence="2" id="KW-1185">Reference proteome</keyword>
<proteinExistence type="predicted"/>
<sequence length="649" mass="72251">MQLLALALYHRDGTKPPRVLRFRPGALNILTGESETGKSEVLSIVDYCLGRRDPNLPDDLIDQTVNWYALLVTFADHSRMVLARPRPTGASTHHAFTRTGDDSLDIPQAHELVNNSNVAALRSDLSARLGIEDFHFQPPAGAGRKPFDVSIAQAALLCFQNQNEIADQTALFHRQTEPGMAQALKDTLPYFLGSAGPEQALRRHRLGAAQRTQRAAQRKLDDALRQQQTMDANGLALVRLAENEGLLPAVPAAPDTAQVIDLMHQALAAAPQTATPLNLRDRRQVLNDERRLLRKQLQDFDEALAAVDRWQQQGRAFTGELHLQLDRLKTLELLGPEREHDTSICPMCTQPLEDPDPSAQDLSELTGHLAQELAQAQTLQPVRDEHRRALQAERDAVTERLRLNGAQLRELLANDERMRNLQEQNLRVAHIQGRIAEALTRTGTDSDIARLRNDLALAQEHVATLEQLVDEDDVTAETERRLADIAVGMTAWAKHLQLGGAADATEVGISLKLLNVVLRRPAGRLPLTRIGSAKNHIGYHLVAHLALHTYLRRNNRPVPGFLMLDQPTQAFFPEKPRDASTVQDADWATVTAYFQLLNDVVQLNRGALQIIVCDHANLAEDWFQDAVIGNWRPDSDGNRNALIPPDWLD</sequence>
<evidence type="ECO:0000313" key="1">
    <source>
        <dbReference type="EMBL" id="GCD40356.1"/>
    </source>
</evidence>
<evidence type="ECO:0008006" key="3">
    <source>
        <dbReference type="Google" id="ProtNLM"/>
    </source>
</evidence>
<dbReference type="Pfam" id="PF12532">
    <property type="entry name" value="DUF3732"/>
    <property type="match status" value="1"/>
</dbReference>
<dbReference type="RefSeq" id="WP_125050577.1">
    <property type="nucleotide sequence ID" value="NZ_BHZD01000001.1"/>
</dbReference>
<dbReference type="Proteomes" id="UP000286746">
    <property type="component" value="Unassembled WGS sequence"/>
</dbReference>
<name>A0A401VTF8_STREY</name>
<gene>
    <name evidence="1" type="ORF">GKJPGBOP_00005</name>
</gene>
<dbReference type="AlphaFoldDB" id="A0A401VTF8"/>